<gene>
    <name evidence="2" type="ORF">H2200_011693</name>
</gene>
<dbReference type="EMBL" id="JAPDRK010000021">
    <property type="protein sequence ID" value="KAJ9603507.1"/>
    <property type="molecule type" value="Genomic_DNA"/>
</dbReference>
<comment type="caution">
    <text evidence="2">The sequence shown here is derived from an EMBL/GenBank/DDBJ whole genome shotgun (WGS) entry which is preliminary data.</text>
</comment>
<evidence type="ECO:0000313" key="2">
    <source>
        <dbReference type="EMBL" id="KAJ9603507.1"/>
    </source>
</evidence>
<name>A0AA38WYI2_9EURO</name>
<dbReference type="AlphaFoldDB" id="A0AA38WYI2"/>
<evidence type="ECO:0000313" key="3">
    <source>
        <dbReference type="Proteomes" id="UP001172673"/>
    </source>
</evidence>
<organism evidence="2 3">
    <name type="scientific">Cladophialophora chaetospira</name>
    <dbReference type="NCBI Taxonomy" id="386627"/>
    <lineage>
        <taxon>Eukaryota</taxon>
        <taxon>Fungi</taxon>
        <taxon>Dikarya</taxon>
        <taxon>Ascomycota</taxon>
        <taxon>Pezizomycotina</taxon>
        <taxon>Eurotiomycetes</taxon>
        <taxon>Chaetothyriomycetidae</taxon>
        <taxon>Chaetothyriales</taxon>
        <taxon>Herpotrichiellaceae</taxon>
        <taxon>Cladophialophora</taxon>
    </lineage>
</organism>
<protein>
    <submittedName>
        <fullName evidence="2">Uncharacterized protein</fullName>
    </submittedName>
</protein>
<sequence>MSSDSPVRDDGGDAGRDDAAGPQDSDYLSQLPAETLTQIIAHIVADGLQVSNSLNPEHSNIEALRSLLFMNKQIHAITKHQVYNHPLRFYLNSGRIGENNCTCGFNVGDPLPPTFPTIRCAGRLPLHKWPGVVICLAPTIQDHGCAFHQPNYDFEPVAYGFEKAVRCVIRHSSWIARTIKVLHFPAIVAAEEEGEVRDNIINKEFRSIHNAVAATNPKSKEPLRLALSYEKIESVLSAEEQRSIPLWTMEHLRVSLLSWKWMVDATTAETLRRHIILPSPFSAIFVPTTDDIPEFEDDEPQKLAERLETAFLDWCADSELWDPESLIQDMGITPPQEYNPAFTPSAIKSKKIGGFAVLRVTLCKVDGSWKGEFVEFKLDTQLRALV</sequence>
<feature type="region of interest" description="Disordered" evidence="1">
    <location>
        <begin position="1"/>
        <end position="27"/>
    </location>
</feature>
<reference evidence="2" key="1">
    <citation type="submission" date="2022-10" db="EMBL/GenBank/DDBJ databases">
        <title>Culturing micro-colonial fungi from biological soil crusts in the Mojave desert and describing Neophaeococcomyces mojavensis, and introducing the new genera and species Taxawa tesnikishii.</title>
        <authorList>
            <person name="Kurbessoian T."/>
            <person name="Stajich J.E."/>
        </authorList>
    </citation>
    <scope>NUCLEOTIDE SEQUENCE</scope>
    <source>
        <strain evidence="2">TK_41</strain>
    </source>
</reference>
<evidence type="ECO:0000256" key="1">
    <source>
        <dbReference type="SAM" id="MobiDB-lite"/>
    </source>
</evidence>
<keyword evidence="3" id="KW-1185">Reference proteome</keyword>
<accession>A0AA38WYI2</accession>
<proteinExistence type="predicted"/>
<dbReference type="Proteomes" id="UP001172673">
    <property type="component" value="Unassembled WGS sequence"/>
</dbReference>
<feature type="compositionally biased region" description="Basic and acidic residues" evidence="1">
    <location>
        <begin position="1"/>
        <end position="19"/>
    </location>
</feature>